<dbReference type="PROSITE" id="PS50164">
    <property type="entry name" value="GIY_YIG"/>
    <property type="match status" value="1"/>
</dbReference>
<reference evidence="2 3" key="1">
    <citation type="submission" date="2018-03" db="EMBL/GenBank/DDBJ databases">
        <authorList>
            <person name="Fogelqvist J."/>
        </authorList>
    </citation>
    <scope>NUCLEOTIDE SEQUENCE [LARGE SCALE GENOMIC DNA]</scope>
</reference>
<dbReference type="Proteomes" id="UP000290189">
    <property type="component" value="Unassembled WGS sequence"/>
</dbReference>
<dbReference type="Pfam" id="PF01541">
    <property type="entry name" value="GIY-YIG"/>
    <property type="match status" value="1"/>
</dbReference>
<organism evidence="2 3">
    <name type="scientific">Plasmodiophora brassicae</name>
    <name type="common">Clubroot disease agent</name>
    <dbReference type="NCBI Taxonomy" id="37360"/>
    <lineage>
        <taxon>Eukaryota</taxon>
        <taxon>Sar</taxon>
        <taxon>Rhizaria</taxon>
        <taxon>Endomyxa</taxon>
        <taxon>Phytomyxea</taxon>
        <taxon>Plasmodiophorida</taxon>
        <taxon>Plasmodiophoridae</taxon>
        <taxon>Plasmodiophora</taxon>
    </lineage>
</organism>
<keyword evidence="2" id="KW-0496">Mitochondrion</keyword>
<feature type="domain" description="GIY-YIG" evidence="1">
    <location>
        <begin position="13"/>
        <end position="100"/>
    </location>
</feature>
<dbReference type="InterPro" id="IPR050381">
    <property type="entry name" value="SLX1_endonuclease"/>
</dbReference>
<dbReference type="PANTHER" id="PTHR20208">
    <property type="entry name" value="STRUCTURE-SPECIFIC ENDONUCLEASE SUBUNIT SLX1"/>
    <property type="match status" value="1"/>
</dbReference>
<evidence type="ECO:0000313" key="2">
    <source>
        <dbReference type="EMBL" id="SPQ96862.1"/>
    </source>
</evidence>
<sequence>MLLSEGAFPSVGPHNCCYLLAPADQLAGPNAFPNNYYIGFTVNPPRRIRQHNGEIKGGAKHTKSLAPWEMLCVVHGFPSQTAALQFEWAWQHCRRSLRLRPVWAEFTKWVTRQGRTIRKAFPDAQGVGITSLFAKFAVLHKMLAIAPWVHFQIHIRYIHPVCKEFLDRYCGDVLADLSNKSLTVSWGHFDSSTVTMFARDDVSPASSADNESCAGEKACHICFSAGRPDATGANSTKGRDVPHLRHIVAMEFRHCKFWTRERAPGNVHFVTGRSNDGDVTFYDPGRNRSSFQ</sequence>
<proteinExistence type="predicted"/>
<dbReference type="InterPro" id="IPR035901">
    <property type="entry name" value="GIY-YIG_endonuc_sf"/>
</dbReference>
<evidence type="ECO:0000259" key="1">
    <source>
        <dbReference type="PROSITE" id="PS50164"/>
    </source>
</evidence>
<dbReference type="SUPFAM" id="SSF82771">
    <property type="entry name" value="GIY-YIG endonuclease"/>
    <property type="match status" value="1"/>
</dbReference>
<accession>A0A3P3Y9M1</accession>
<name>A0A3P3Y9M1_PLABS</name>
<protein>
    <recommendedName>
        <fullName evidence="1">GIY-YIG domain-containing protein</fullName>
    </recommendedName>
</protein>
<dbReference type="EMBL" id="OVEO01000006">
    <property type="protein sequence ID" value="SPQ96862.1"/>
    <property type="molecule type" value="Genomic_DNA"/>
</dbReference>
<evidence type="ECO:0000313" key="3">
    <source>
        <dbReference type="Proteomes" id="UP000290189"/>
    </source>
</evidence>
<dbReference type="CDD" id="cd10455">
    <property type="entry name" value="GIY-YIG_SLX1"/>
    <property type="match status" value="1"/>
</dbReference>
<geneLocation type="mitochondrion" evidence="2"/>
<gene>
    <name evidence="2" type="ORF">PLBR_LOCUS4077</name>
</gene>
<dbReference type="InterPro" id="IPR000305">
    <property type="entry name" value="GIY-YIG_endonuc"/>
</dbReference>
<dbReference type="Gene3D" id="3.40.1440.10">
    <property type="entry name" value="GIY-YIG endonuclease"/>
    <property type="match status" value="1"/>
</dbReference>
<dbReference type="AlphaFoldDB" id="A0A3P3Y9M1"/>